<evidence type="ECO:0000256" key="9">
    <source>
        <dbReference type="SAM" id="MobiDB-lite"/>
    </source>
</evidence>
<evidence type="ECO:0000313" key="12">
    <source>
        <dbReference type="Proteomes" id="UP000492821"/>
    </source>
</evidence>
<name>A0A7E4ZUM4_PANRE</name>
<accession>A0A7E4ZUM4</accession>
<dbReference type="GO" id="GO:0005886">
    <property type="term" value="C:plasma membrane"/>
    <property type="evidence" value="ECO:0007669"/>
    <property type="project" value="TreeGrafter"/>
</dbReference>
<organism evidence="12 13">
    <name type="scientific">Panagrellus redivivus</name>
    <name type="common">Microworm</name>
    <dbReference type="NCBI Taxonomy" id="6233"/>
    <lineage>
        <taxon>Eukaryota</taxon>
        <taxon>Metazoa</taxon>
        <taxon>Ecdysozoa</taxon>
        <taxon>Nematoda</taxon>
        <taxon>Chromadorea</taxon>
        <taxon>Rhabditida</taxon>
        <taxon>Tylenchina</taxon>
        <taxon>Panagrolaimomorpha</taxon>
        <taxon>Panagrolaimoidea</taxon>
        <taxon>Panagrolaimidae</taxon>
        <taxon>Panagrellus</taxon>
    </lineage>
</organism>
<proteinExistence type="inferred from homology"/>
<keyword evidence="4 10" id="KW-1133">Transmembrane helix</keyword>
<reference evidence="13" key="2">
    <citation type="submission" date="2020-10" db="UniProtKB">
        <authorList>
            <consortium name="WormBaseParasite"/>
        </authorList>
    </citation>
    <scope>IDENTIFICATION</scope>
</reference>
<dbReference type="Pfam" id="PF07885">
    <property type="entry name" value="Ion_trans_2"/>
    <property type="match status" value="2"/>
</dbReference>
<evidence type="ECO:0000256" key="3">
    <source>
        <dbReference type="ARBA" id="ARBA00022692"/>
    </source>
</evidence>
<evidence type="ECO:0000256" key="5">
    <source>
        <dbReference type="ARBA" id="ARBA00023065"/>
    </source>
</evidence>
<dbReference type="PANTHER" id="PTHR11003:SF156">
    <property type="entry name" value="POTASSIUM CHANNEL DOMAIN-CONTAINING PROTEIN"/>
    <property type="match status" value="1"/>
</dbReference>
<feature type="transmembrane region" description="Helical" evidence="10">
    <location>
        <begin position="389"/>
        <end position="412"/>
    </location>
</feature>
<dbReference type="Gene3D" id="1.10.287.70">
    <property type="match status" value="1"/>
</dbReference>
<dbReference type="InterPro" id="IPR013099">
    <property type="entry name" value="K_chnl_dom"/>
</dbReference>
<keyword evidence="6 10" id="KW-0472">Membrane</keyword>
<dbReference type="SUPFAM" id="SSF81324">
    <property type="entry name" value="Voltage-gated potassium channels"/>
    <property type="match status" value="2"/>
</dbReference>
<keyword evidence="3 8" id="KW-0812">Transmembrane</keyword>
<evidence type="ECO:0000256" key="10">
    <source>
        <dbReference type="SAM" id="Phobius"/>
    </source>
</evidence>
<sequence length="531" mass="58526">MNSNSREHRPSFDATLATPFLTQYHQKVPSKLSPKSMSHPLLRLGTHCCNNLRPIRSRVYGRFRKLLLDARESTPRTMRLFATQASGMWRSHDSHHHGAHHHQQEYAGAAAPLTASPGGSAGGCHPDDRRGSPPTYASISPCPGSSSPGGGGGGLLRQLAPAELKRLRRVALRHRLRKSFCPTMSETFAEKVRLVLPHAVMIMATVLYSLLGAVVICQIEMPHEQAHIYAHTQAIIEAQQALLHMPVDHAEVNATNASIQQAIDHLIGVSISAYAEGVKVKDLALVKTNSTRVGRWNFHSALFFTVTVLTSVGYGHLVPVSTLGRVFCIAYALIGIPLTLITIADLAKFFSDIITDFDHRRRHGPRSADAAETTSVMGAMVESSIAARCFVLGLLLAYMICSALVFWLVIGYWDFVDSIYFCMITLVTIGFGDLTPEEEPQYFGWILFMFAGLCLTTLAVDMCGSTCIDGFHSIGRVNPRALLSAFTQKVYDANSPHWNAYEPTDIRIIPYIDEFIKNYDSQNSTKISVSM</sequence>
<feature type="transmembrane region" description="Helical" evidence="10">
    <location>
        <begin position="323"/>
        <end position="344"/>
    </location>
</feature>
<keyword evidence="12" id="KW-1185">Reference proteome</keyword>
<keyword evidence="5 8" id="KW-0406">Ion transport</keyword>
<feature type="domain" description="Potassium channel" evidence="11">
    <location>
        <begin position="291"/>
        <end position="351"/>
    </location>
</feature>
<protein>
    <submittedName>
        <fullName evidence="13">Ion_trans_2 domain-containing protein</fullName>
    </submittedName>
</protein>
<evidence type="ECO:0000256" key="7">
    <source>
        <dbReference type="ARBA" id="ARBA00023303"/>
    </source>
</evidence>
<dbReference type="PANTHER" id="PTHR11003">
    <property type="entry name" value="POTASSIUM CHANNEL, SUBFAMILY K"/>
    <property type="match status" value="1"/>
</dbReference>
<dbReference type="InterPro" id="IPR003280">
    <property type="entry name" value="2pore_dom_K_chnl"/>
</dbReference>
<feature type="transmembrane region" description="Helical" evidence="10">
    <location>
        <begin position="194"/>
        <end position="217"/>
    </location>
</feature>
<evidence type="ECO:0000256" key="8">
    <source>
        <dbReference type="RuleBase" id="RU003857"/>
    </source>
</evidence>
<comment type="similarity">
    <text evidence="8">Belongs to the two pore domain potassium channel (TC 1.A.1.8) family.</text>
</comment>
<dbReference type="WBParaSite" id="Pan_g18298.t1">
    <property type="protein sequence ID" value="Pan_g18298.t1"/>
    <property type="gene ID" value="Pan_g18298"/>
</dbReference>
<dbReference type="PRINTS" id="PR01333">
    <property type="entry name" value="2POREKCHANEL"/>
</dbReference>
<evidence type="ECO:0000256" key="4">
    <source>
        <dbReference type="ARBA" id="ARBA00022989"/>
    </source>
</evidence>
<feature type="transmembrane region" description="Helical" evidence="10">
    <location>
        <begin position="442"/>
        <end position="460"/>
    </location>
</feature>
<dbReference type="GO" id="GO:0015271">
    <property type="term" value="F:outward rectifier potassium channel activity"/>
    <property type="evidence" value="ECO:0007669"/>
    <property type="project" value="TreeGrafter"/>
</dbReference>
<keyword evidence="2 8" id="KW-0813">Transport</keyword>
<feature type="region of interest" description="Disordered" evidence="9">
    <location>
        <begin position="112"/>
        <end position="156"/>
    </location>
</feature>
<reference evidence="12" key="1">
    <citation type="journal article" date="2013" name="Genetics">
        <title>The draft genome and transcriptome of Panagrellus redivivus are shaped by the harsh demands of a free-living lifestyle.</title>
        <authorList>
            <person name="Srinivasan J."/>
            <person name="Dillman A.R."/>
            <person name="Macchietto M.G."/>
            <person name="Heikkinen L."/>
            <person name="Lakso M."/>
            <person name="Fracchia K.M."/>
            <person name="Antoshechkin I."/>
            <person name="Mortazavi A."/>
            <person name="Wong G."/>
            <person name="Sternberg P.W."/>
        </authorList>
    </citation>
    <scope>NUCLEOTIDE SEQUENCE [LARGE SCALE GENOMIC DNA]</scope>
    <source>
        <strain evidence="12">MT8872</strain>
    </source>
</reference>
<evidence type="ECO:0000256" key="6">
    <source>
        <dbReference type="ARBA" id="ARBA00023136"/>
    </source>
</evidence>
<feature type="domain" description="Potassium channel" evidence="11">
    <location>
        <begin position="395"/>
        <end position="465"/>
    </location>
</feature>
<evidence type="ECO:0000313" key="13">
    <source>
        <dbReference type="WBParaSite" id="Pan_g18298.t1"/>
    </source>
</evidence>
<feature type="transmembrane region" description="Helical" evidence="10">
    <location>
        <begin position="296"/>
        <end position="317"/>
    </location>
</feature>
<dbReference type="Proteomes" id="UP000492821">
    <property type="component" value="Unassembled WGS sequence"/>
</dbReference>
<comment type="subcellular location">
    <subcellularLocation>
        <location evidence="1">Membrane</location>
        <topology evidence="1">Multi-pass membrane protein</topology>
    </subcellularLocation>
</comment>
<dbReference type="GO" id="GO:0022841">
    <property type="term" value="F:potassium ion leak channel activity"/>
    <property type="evidence" value="ECO:0007669"/>
    <property type="project" value="TreeGrafter"/>
</dbReference>
<evidence type="ECO:0000259" key="11">
    <source>
        <dbReference type="Pfam" id="PF07885"/>
    </source>
</evidence>
<evidence type="ECO:0000256" key="2">
    <source>
        <dbReference type="ARBA" id="ARBA00022448"/>
    </source>
</evidence>
<dbReference type="AlphaFoldDB" id="A0A7E4ZUM4"/>
<keyword evidence="7 8" id="KW-0407">Ion channel</keyword>
<evidence type="ECO:0000256" key="1">
    <source>
        <dbReference type="ARBA" id="ARBA00004141"/>
    </source>
</evidence>
<dbReference type="GO" id="GO:0030322">
    <property type="term" value="P:stabilization of membrane potential"/>
    <property type="evidence" value="ECO:0007669"/>
    <property type="project" value="TreeGrafter"/>
</dbReference>